<name>A0A4S8MAH3_DENBC</name>
<sequence>MRTLRDPFYAPPGLKLSEYSQAGCHPRIALNTAVSKDNGLSDASTSFSEAFSSWSPPDLRTEGEKPVRSVLYCNTINIVPRDHCSTKLPTKPSAAGGLGGKSTSGQRHSTRAVDLTLVFTGPSSSEIPGTSQESVSCSECVKNGLAWKEEAGPLFASSTPDRLKPTGFESRAYLSRSHLKRDWSSQTVAVPYWMLSPLGIRSGAEGTLRRVNNVPERLSLSLHRKLSISTINLLPMHNCYDTEPTGRTFGFQVSEVVGAPVAIITTGYSIFLLKFDPLGLVMGDACDR</sequence>
<keyword evidence="3" id="KW-1185">Reference proteome</keyword>
<organism evidence="2 3">
    <name type="scientific">Dendrothele bispora (strain CBS 962.96)</name>
    <dbReference type="NCBI Taxonomy" id="1314807"/>
    <lineage>
        <taxon>Eukaryota</taxon>
        <taxon>Fungi</taxon>
        <taxon>Dikarya</taxon>
        <taxon>Basidiomycota</taxon>
        <taxon>Agaricomycotina</taxon>
        <taxon>Agaricomycetes</taxon>
        <taxon>Agaricomycetidae</taxon>
        <taxon>Agaricales</taxon>
        <taxon>Agaricales incertae sedis</taxon>
        <taxon>Dendrothele</taxon>
    </lineage>
</organism>
<dbReference type="AlphaFoldDB" id="A0A4S8MAH3"/>
<feature type="region of interest" description="Disordered" evidence="1">
    <location>
        <begin position="84"/>
        <end position="108"/>
    </location>
</feature>
<reference evidence="2 3" key="1">
    <citation type="journal article" date="2019" name="Nat. Ecol. Evol.">
        <title>Megaphylogeny resolves global patterns of mushroom evolution.</title>
        <authorList>
            <person name="Varga T."/>
            <person name="Krizsan K."/>
            <person name="Foldi C."/>
            <person name="Dima B."/>
            <person name="Sanchez-Garcia M."/>
            <person name="Sanchez-Ramirez S."/>
            <person name="Szollosi G.J."/>
            <person name="Szarkandi J.G."/>
            <person name="Papp V."/>
            <person name="Albert L."/>
            <person name="Andreopoulos W."/>
            <person name="Angelini C."/>
            <person name="Antonin V."/>
            <person name="Barry K.W."/>
            <person name="Bougher N.L."/>
            <person name="Buchanan P."/>
            <person name="Buyck B."/>
            <person name="Bense V."/>
            <person name="Catcheside P."/>
            <person name="Chovatia M."/>
            <person name="Cooper J."/>
            <person name="Damon W."/>
            <person name="Desjardin D."/>
            <person name="Finy P."/>
            <person name="Geml J."/>
            <person name="Haridas S."/>
            <person name="Hughes K."/>
            <person name="Justo A."/>
            <person name="Karasinski D."/>
            <person name="Kautmanova I."/>
            <person name="Kiss B."/>
            <person name="Kocsube S."/>
            <person name="Kotiranta H."/>
            <person name="LaButti K.M."/>
            <person name="Lechner B.E."/>
            <person name="Liimatainen K."/>
            <person name="Lipzen A."/>
            <person name="Lukacs Z."/>
            <person name="Mihaltcheva S."/>
            <person name="Morgado L.N."/>
            <person name="Niskanen T."/>
            <person name="Noordeloos M.E."/>
            <person name="Ohm R.A."/>
            <person name="Ortiz-Santana B."/>
            <person name="Ovrebo C."/>
            <person name="Racz N."/>
            <person name="Riley R."/>
            <person name="Savchenko A."/>
            <person name="Shiryaev A."/>
            <person name="Soop K."/>
            <person name="Spirin V."/>
            <person name="Szebenyi C."/>
            <person name="Tomsovsky M."/>
            <person name="Tulloss R.E."/>
            <person name="Uehling J."/>
            <person name="Grigoriev I.V."/>
            <person name="Vagvolgyi C."/>
            <person name="Papp T."/>
            <person name="Martin F.M."/>
            <person name="Miettinen O."/>
            <person name="Hibbett D.S."/>
            <person name="Nagy L.G."/>
        </authorList>
    </citation>
    <scope>NUCLEOTIDE SEQUENCE [LARGE SCALE GENOMIC DNA]</scope>
    <source>
        <strain evidence="2 3">CBS 962.96</strain>
    </source>
</reference>
<evidence type="ECO:0000313" key="3">
    <source>
        <dbReference type="Proteomes" id="UP000297245"/>
    </source>
</evidence>
<protein>
    <submittedName>
        <fullName evidence="2">Uncharacterized protein</fullName>
    </submittedName>
</protein>
<proteinExistence type="predicted"/>
<gene>
    <name evidence="2" type="ORF">K435DRAFT_855831</name>
</gene>
<dbReference type="EMBL" id="ML179122">
    <property type="protein sequence ID" value="THU99270.1"/>
    <property type="molecule type" value="Genomic_DNA"/>
</dbReference>
<evidence type="ECO:0000256" key="1">
    <source>
        <dbReference type="SAM" id="MobiDB-lite"/>
    </source>
</evidence>
<accession>A0A4S8MAH3</accession>
<evidence type="ECO:0000313" key="2">
    <source>
        <dbReference type="EMBL" id="THU99270.1"/>
    </source>
</evidence>
<dbReference type="Proteomes" id="UP000297245">
    <property type="component" value="Unassembled WGS sequence"/>
</dbReference>